<proteinExistence type="predicted"/>
<comment type="caution">
    <text evidence="1">The sequence shown here is derived from an EMBL/GenBank/DDBJ whole genome shotgun (WGS) entry which is preliminary data.</text>
</comment>
<evidence type="ECO:0000313" key="2">
    <source>
        <dbReference type="Proteomes" id="UP000642284"/>
    </source>
</evidence>
<name>A0ABR7SG71_9ACTN</name>
<evidence type="ECO:0000313" key="1">
    <source>
        <dbReference type="EMBL" id="MBC9714487.1"/>
    </source>
</evidence>
<dbReference type="RefSeq" id="WP_187814910.1">
    <property type="nucleotide sequence ID" value="NZ_JACTVJ010000007.1"/>
</dbReference>
<gene>
    <name evidence="1" type="ORF">H9Y04_18155</name>
</gene>
<organism evidence="1 2">
    <name type="scientific">Streptomyces polyasparticus</name>
    <dbReference type="NCBI Taxonomy" id="2767826"/>
    <lineage>
        <taxon>Bacteria</taxon>
        <taxon>Bacillati</taxon>
        <taxon>Actinomycetota</taxon>
        <taxon>Actinomycetes</taxon>
        <taxon>Kitasatosporales</taxon>
        <taxon>Streptomycetaceae</taxon>
        <taxon>Streptomyces</taxon>
    </lineage>
</organism>
<accession>A0ABR7SG71</accession>
<protein>
    <submittedName>
        <fullName evidence="1">DNA double-strand break repair nuclease NurA</fullName>
    </submittedName>
</protein>
<sequence length="470" mass="52376">MAYSSLRGRKPMERASKISHTNIIASEEVKNLLAQCTIPRPADTETIKDLLTRVPLPSGQTIKHVIAVDGSFREALVRDEFPSATVTFFAFGPLIFKLDDLRQLDDETFIAPEDLAKLKKIQRFQLALPTRNISRNGLGLQDSIRLTLHEFLARPVDGDKSLNDTLRWLLFRRWTTSADARRTLRHCPNQSVNGCKREEILLTPDSPPHFECTDCGGPIYLADVLRMHELVDDEQGASRVTSYLLSALETLALVHVIHALWEMKPVLLREFLFIKDGPLALFGQVFTLSEALRDLADFLASYRDPSDQSRVLPLLNVVGLEKSGSFVEHAVNIEKSLGKALEEAEAEDDFTGLVLPLSNDYIYKYVVPGDPGGTITYGQTTYWGGKMIFKARDGSTYVATVPTLGGHKPDPKFEDYINLTDVLSVVSELRCSMYDNALIPVALANRLVSLSEVPSSRILENFARGTIGSR</sequence>
<dbReference type="Proteomes" id="UP000642284">
    <property type="component" value="Unassembled WGS sequence"/>
</dbReference>
<dbReference type="EMBL" id="JACTVJ010000007">
    <property type="protein sequence ID" value="MBC9714487.1"/>
    <property type="molecule type" value="Genomic_DNA"/>
</dbReference>
<reference evidence="1 2" key="1">
    <citation type="submission" date="2020-08" db="EMBL/GenBank/DDBJ databases">
        <title>Genemic of Streptomyces polyaspartic.</title>
        <authorList>
            <person name="Liu W."/>
        </authorList>
    </citation>
    <scope>NUCLEOTIDE SEQUENCE [LARGE SCALE GENOMIC DNA]</scope>
    <source>
        <strain evidence="1 2">TRM66268-LWL</strain>
    </source>
</reference>
<keyword evidence="2" id="KW-1185">Reference proteome</keyword>